<gene>
    <name evidence="8" type="ORF">ACFPET_18100</name>
</gene>
<dbReference type="InterPro" id="IPR052704">
    <property type="entry name" value="ECF_Sigma-70_Domain"/>
</dbReference>
<dbReference type="Pfam" id="PF08281">
    <property type="entry name" value="Sigma70_r4_2"/>
    <property type="match status" value="1"/>
</dbReference>
<feature type="domain" description="RNA polymerase sigma factor 70 region 4 type 2" evidence="7">
    <location>
        <begin position="111"/>
        <end position="161"/>
    </location>
</feature>
<evidence type="ECO:0000259" key="6">
    <source>
        <dbReference type="Pfam" id="PF04542"/>
    </source>
</evidence>
<keyword evidence="9" id="KW-1185">Reference proteome</keyword>
<dbReference type="InterPro" id="IPR013325">
    <property type="entry name" value="RNA_pol_sigma_r2"/>
</dbReference>
<accession>A0ABV8U1X5</accession>
<comment type="similarity">
    <text evidence="1">Belongs to the sigma-70 factor family. ECF subfamily.</text>
</comment>
<dbReference type="SUPFAM" id="SSF54427">
    <property type="entry name" value="NTF2-like"/>
    <property type="match status" value="1"/>
</dbReference>
<evidence type="ECO:0000313" key="8">
    <source>
        <dbReference type="EMBL" id="MFC4337119.1"/>
    </source>
</evidence>
<dbReference type="PANTHER" id="PTHR30173">
    <property type="entry name" value="SIGMA 19 FACTOR"/>
    <property type="match status" value="1"/>
</dbReference>
<evidence type="ECO:0000256" key="5">
    <source>
        <dbReference type="ARBA" id="ARBA00023163"/>
    </source>
</evidence>
<dbReference type="PANTHER" id="PTHR30173:SF43">
    <property type="entry name" value="ECF RNA POLYMERASE SIGMA FACTOR SIGI-RELATED"/>
    <property type="match status" value="1"/>
</dbReference>
<dbReference type="RefSeq" id="WP_380623744.1">
    <property type="nucleotide sequence ID" value="NZ_JBHSDK010000028.1"/>
</dbReference>
<keyword evidence="4" id="KW-0731">Sigma factor</keyword>
<dbReference type="InterPro" id="IPR014284">
    <property type="entry name" value="RNA_pol_sigma-70_dom"/>
</dbReference>
<dbReference type="SUPFAM" id="SSF88946">
    <property type="entry name" value="Sigma2 domain of RNA polymerase sigma factors"/>
    <property type="match status" value="1"/>
</dbReference>
<dbReference type="Proteomes" id="UP001595823">
    <property type="component" value="Unassembled WGS sequence"/>
</dbReference>
<comment type="caution">
    <text evidence="8">The sequence shown here is derived from an EMBL/GenBank/DDBJ whole genome shotgun (WGS) entry which is preliminary data.</text>
</comment>
<dbReference type="Pfam" id="PF04542">
    <property type="entry name" value="Sigma70_r2"/>
    <property type="match status" value="1"/>
</dbReference>
<feature type="domain" description="RNA polymerase sigma-70 region 2" evidence="6">
    <location>
        <begin position="11"/>
        <end position="75"/>
    </location>
</feature>
<dbReference type="InterPro" id="IPR032710">
    <property type="entry name" value="NTF2-like_dom_sf"/>
</dbReference>
<sequence length="294" mass="32331">MAEEKDFTTRFEEHRGRMRAVAYRMLGSLSEADDAVQEAWLKASRADTGNVENPAGWLTTVIGRVCLDMLRSRKSRREDFTDGQGSEPAVRLLRRADPEEEALLADSVGLALLVVLDALSPAERLAFVLHDMFSVPFTEIAPIVERTPETTQRLASRARRRVRGRTSVDDGDRMKRYQAVDAFLRAARDGEFEALLSLLDPNATYRPDETAFRIGGVGEVSGARNLAELLSGQADPARPVFLDGEVGVVVAPRGKLLAVWRLVFDGGLITEINAVAGREELAEAELAVPDRENG</sequence>
<dbReference type="SUPFAM" id="SSF88659">
    <property type="entry name" value="Sigma3 and sigma4 domains of RNA polymerase sigma factors"/>
    <property type="match status" value="1"/>
</dbReference>
<keyword evidence="3" id="KW-0805">Transcription regulation</keyword>
<evidence type="ECO:0000256" key="1">
    <source>
        <dbReference type="ARBA" id="ARBA00010641"/>
    </source>
</evidence>
<dbReference type="InterPro" id="IPR013249">
    <property type="entry name" value="RNA_pol_sigma70_r4_t2"/>
</dbReference>
<dbReference type="InterPro" id="IPR013324">
    <property type="entry name" value="RNA_pol_sigma_r3/r4-like"/>
</dbReference>
<reference evidence="9" key="1">
    <citation type="journal article" date="2019" name="Int. J. Syst. Evol. Microbiol.">
        <title>The Global Catalogue of Microorganisms (GCM) 10K type strain sequencing project: providing services to taxonomists for standard genome sequencing and annotation.</title>
        <authorList>
            <consortium name="The Broad Institute Genomics Platform"/>
            <consortium name="The Broad Institute Genome Sequencing Center for Infectious Disease"/>
            <person name="Wu L."/>
            <person name="Ma J."/>
        </authorList>
    </citation>
    <scope>NUCLEOTIDE SEQUENCE [LARGE SCALE GENOMIC DNA]</scope>
    <source>
        <strain evidence="9">IBRC-M 10908</strain>
    </source>
</reference>
<dbReference type="EMBL" id="JBHSDK010000028">
    <property type="protein sequence ID" value="MFC4337119.1"/>
    <property type="molecule type" value="Genomic_DNA"/>
</dbReference>
<organism evidence="8 9">
    <name type="scientific">Salininema proteolyticum</name>
    <dbReference type="NCBI Taxonomy" id="1607685"/>
    <lineage>
        <taxon>Bacteria</taxon>
        <taxon>Bacillati</taxon>
        <taxon>Actinomycetota</taxon>
        <taxon>Actinomycetes</taxon>
        <taxon>Glycomycetales</taxon>
        <taxon>Glycomycetaceae</taxon>
        <taxon>Salininema</taxon>
    </lineage>
</organism>
<evidence type="ECO:0000256" key="3">
    <source>
        <dbReference type="ARBA" id="ARBA00023015"/>
    </source>
</evidence>
<keyword evidence="5" id="KW-0804">Transcription</keyword>
<dbReference type="NCBIfam" id="TIGR02937">
    <property type="entry name" value="sigma70-ECF"/>
    <property type="match status" value="1"/>
</dbReference>
<evidence type="ECO:0000313" key="9">
    <source>
        <dbReference type="Proteomes" id="UP001595823"/>
    </source>
</evidence>
<dbReference type="Gene3D" id="1.10.10.10">
    <property type="entry name" value="Winged helix-like DNA-binding domain superfamily/Winged helix DNA-binding domain"/>
    <property type="match status" value="1"/>
</dbReference>
<comment type="subunit">
    <text evidence="2">Interacts transiently with the RNA polymerase catalytic core formed by RpoA, RpoB, RpoC and RpoZ (2 alpha, 1 beta, 1 beta' and 1 omega subunit) to form the RNA polymerase holoenzyme that can initiate transcription.</text>
</comment>
<dbReference type="InterPro" id="IPR036388">
    <property type="entry name" value="WH-like_DNA-bd_sf"/>
</dbReference>
<name>A0ABV8U1X5_9ACTN</name>
<protein>
    <submittedName>
        <fullName evidence="8">Sigma-70 family RNA polymerase sigma factor</fullName>
    </submittedName>
</protein>
<evidence type="ECO:0000256" key="2">
    <source>
        <dbReference type="ARBA" id="ARBA00011344"/>
    </source>
</evidence>
<evidence type="ECO:0000256" key="4">
    <source>
        <dbReference type="ARBA" id="ARBA00023082"/>
    </source>
</evidence>
<dbReference type="InterPro" id="IPR007627">
    <property type="entry name" value="RNA_pol_sigma70_r2"/>
</dbReference>
<dbReference type="Gene3D" id="1.10.1740.10">
    <property type="match status" value="1"/>
</dbReference>
<proteinExistence type="inferred from homology"/>
<evidence type="ECO:0000259" key="7">
    <source>
        <dbReference type="Pfam" id="PF08281"/>
    </source>
</evidence>